<dbReference type="GO" id="GO:0016787">
    <property type="term" value="F:hydrolase activity"/>
    <property type="evidence" value="ECO:0007669"/>
    <property type="project" value="UniProtKB-KW"/>
</dbReference>
<dbReference type="Gene3D" id="3.40.50.1820">
    <property type="entry name" value="alpha/beta hydrolase"/>
    <property type="match status" value="1"/>
</dbReference>
<dbReference type="InterPro" id="IPR029058">
    <property type="entry name" value="AB_hydrolase_fold"/>
</dbReference>
<name>A0ABX5WVD6_9GAMM</name>
<keyword evidence="2" id="KW-0732">Signal</keyword>
<dbReference type="SMART" id="SM00671">
    <property type="entry name" value="SEL1"/>
    <property type="match status" value="2"/>
</dbReference>
<gene>
    <name evidence="4" type="ORF">FGA12_15635</name>
</gene>
<dbReference type="Proteomes" id="UP000318758">
    <property type="component" value="Chromosome"/>
</dbReference>
<dbReference type="SUPFAM" id="SSF82171">
    <property type="entry name" value="DPP6 N-terminal domain-like"/>
    <property type="match status" value="1"/>
</dbReference>
<dbReference type="EMBL" id="CP041153">
    <property type="protein sequence ID" value="QDF76479.1"/>
    <property type="molecule type" value="Genomic_DNA"/>
</dbReference>
<evidence type="ECO:0000313" key="5">
    <source>
        <dbReference type="Proteomes" id="UP000318758"/>
    </source>
</evidence>
<dbReference type="PANTHER" id="PTHR42776">
    <property type="entry name" value="SERINE PEPTIDASE S9 FAMILY MEMBER"/>
    <property type="match status" value="1"/>
</dbReference>
<dbReference type="SUPFAM" id="SSF53474">
    <property type="entry name" value="alpha/beta-Hydrolases"/>
    <property type="match status" value="1"/>
</dbReference>
<keyword evidence="5" id="KW-1185">Reference proteome</keyword>
<dbReference type="Pfam" id="PF00326">
    <property type="entry name" value="Peptidase_S9"/>
    <property type="match status" value="1"/>
</dbReference>
<dbReference type="SUPFAM" id="SSF81901">
    <property type="entry name" value="HCP-like"/>
    <property type="match status" value="1"/>
</dbReference>
<dbReference type="InterPro" id="IPR006597">
    <property type="entry name" value="Sel1-like"/>
</dbReference>
<protein>
    <submittedName>
        <fullName evidence="4">Alpha/beta hydrolase</fullName>
    </submittedName>
</protein>
<dbReference type="PANTHER" id="PTHR42776:SF27">
    <property type="entry name" value="DIPEPTIDYL PEPTIDASE FAMILY MEMBER 6"/>
    <property type="match status" value="1"/>
</dbReference>
<evidence type="ECO:0000313" key="4">
    <source>
        <dbReference type="EMBL" id="QDF76479.1"/>
    </source>
</evidence>
<evidence type="ECO:0000256" key="2">
    <source>
        <dbReference type="SAM" id="SignalP"/>
    </source>
</evidence>
<dbReference type="InterPro" id="IPR011990">
    <property type="entry name" value="TPR-like_helical_dom_sf"/>
</dbReference>
<feature type="chain" id="PRO_5045855188" evidence="2">
    <location>
        <begin position="19"/>
        <end position="986"/>
    </location>
</feature>
<evidence type="ECO:0000259" key="3">
    <source>
        <dbReference type="Pfam" id="PF00326"/>
    </source>
</evidence>
<feature type="domain" description="Peptidase S9 prolyl oligopeptidase catalytic" evidence="3">
    <location>
        <begin position="419"/>
        <end position="625"/>
    </location>
</feature>
<sequence length="986" mass="111676">MKYIIALVLLIGSFSTQGVPIPASTLYRSPMMSQVTFTPDGQYISALIVEEGKSYISLIDTRDKEYQHIGSFNSDERLSGYSWIDNETLYISYLWRGEVRSVLLKLSQQEGKFTSELVKLPDDSYLVDPLIDEPGYILFAKNRYKGRPSNQLYKLTIQQLVDKDFDKASLLEHKLKDVVYFGWDDIRRVLFAVTVDIEAMKGEVLYRELTELRWKTLFEITDKKMQFSPVGFIGDEKLAVLSNEHTDKIALYEFDIASQKLGKVIYEHPKYDLVDAQVNIAGNGVSAVTYVENGQHVSQFLDNSTTETDSLIARHFKGKEGVISAYAKDNRHQVLFVYASNDPGSYYLYDRQADRVELLTELNPELMAYELSETKVFSVESAPGVDVEGYLTLPNQKSRNGVLLVMPHGGPIGIRDYNYFNNDTQYFTSRGFTVLRVNFRGSQGYGKSFLNSGKGEFGKAIEQDITAAVNHVSKQHTFEKMCAMGASYGGYSALMLAIKHPDDYQCAIGAYGIYDLPLLFNGSNYKVLEEYRKTVSEVVGELSDDLLQYSPVYLADKIKAPVLLIAGKEDRIADFEHSQRMQYVLEKQNKSVEHLYYDRTAHGQNTWYWQQHENAYVADYLKRTLALKEYHEMSGVKPELAQQLGDDLATIADGYNFKNKVENSPSQALAYYRQAALAGDGRSAYNYGVKLVYKGKQLLKETQGEETKELMGVDDSQEGARLVAEGISWAEKGSALGYASASHWLGKIYDQGEHVTQDLAKAVDFYNAAVEQGYDARALLRMGKVYCLAEDELKDVQRCTELLALSKLADLPKKEQKNAVTEDSRSLLRWVIGQLYAHGHFDAQETQLIQDLVKQEYGVSLAQVALDDVEIGAVEYSRYYKKYRVYDKDKRFSASPSLELGMVFGVEPQKGVDEQRKVAVIAKWIKVDDKGRKEIVQSDLLWGSADEDNWNTRISFKEKELFKGKLTVELSDLNNNLLATRTLDIL</sequence>
<organism evidence="4 5">
    <name type="scientific">Shewanella marisflavi</name>
    <dbReference type="NCBI Taxonomy" id="260364"/>
    <lineage>
        <taxon>Bacteria</taxon>
        <taxon>Pseudomonadati</taxon>
        <taxon>Pseudomonadota</taxon>
        <taxon>Gammaproteobacteria</taxon>
        <taxon>Alteromonadales</taxon>
        <taxon>Shewanellaceae</taxon>
        <taxon>Shewanella</taxon>
    </lineage>
</organism>
<dbReference type="InterPro" id="IPR001375">
    <property type="entry name" value="Peptidase_S9_cat"/>
</dbReference>
<keyword evidence="1 4" id="KW-0378">Hydrolase</keyword>
<accession>A0ABX5WVD6</accession>
<feature type="signal peptide" evidence="2">
    <location>
        <begin position="1"/>
        <end position="18"/>
    </location>
</feature>
<dbReference type="RefSeq" id="WP_033537862.1">
    <property type="nucleotide sequence ID" value="NZ_CP041153.1"/>
</dbReference>
<dbReference type="Gene3D" id="1.25.40.10">
    <property type="entry name" value="Tetratricopeptide repeat domain"/>
    <property type="match status" value="1"/>
</dbReference>
<reference evidence="4 5" key="1">
    <citation type="submission" date="2019-06" db="EMBL/GenBank/DDBJ databases">
        <title>Complete genome of Shewanella marisflavi ECSMB14101, a mussel settlement-inducing bacterium isolated from East China Sea.</title>
        <authorList>
            <person name="Yang J."/>
            <person name="Liang X."/>
            <person name="Chang R."/>
            <person name="Peng L."/>
        </authorList>
    </citation>
    <scope>NUCLEOTIDE SEQUENCE [LARGE SCALE GENOMIC DNA]</scope>
    <source>
        <strain evidence="4 5">ECSMB14101</strain>
    </source>
</reference>
<evidence type="ECO:0000256" key="1">
    <source>
        <dbReference type="ARBA" id="ARBA00022801"/>
    </source>
</evidence>
<proteinExistence type="predicted"/>